<reference evidence="5" key="2">
    <citation type="submission" date="2015-06" db="UniProtKB">
        <authorList>
            <consortium name="EnsemblMetazoa"/>
        </authorList>
    </citation>
    <scope>IDENTIFICATION</scope>
</reference>
<dbReference type="Pfam" id="PF03351">
    <property type="entry name" value="DOMON"/>
    <property type="match status" value="1"/>
</dbReference>
<accession>T1K2Y6</accession>
<dbReference type="Pfam" id="PF25489">
    <property type="entry name" value="At5g54830"/>
    <property type="match status" value="1"/>
</dbReference>
<dbReference type="eggNOG" id="KOG4731">
    <property type="taxonomic scope" value="Eukaryota"/>
</dbReference>
<keyword evidence="2" id="KW-0812">Transmembrane</keyword>
<proteinExistence type="predicted"/>
<dbReference type="Proteomes" id="UP000015104">
    <property type="component" value="Unassembled WGS sequence"/>
</dbReference>
<keyword evidence="6" id="KW-1185">Reference proteome</keyword>
<dbReference type="CDD" id="cd09631">
    <property type="entry name" value="DOMON_DOH"/>
    <property type="match status" value="1"/>
</dbReference>
<dbReference type="HOGENOM" id="CLU_007940_0_0_1"/>
<evidence type="ECO:0000256" key="1">
    <source>
        <dbReference type="ARBA" id="ARBA00022737"/>
    </source>
</evidence>
<evidence type="ECO:0008006" key="7">
    <source>
        <dbReference type="Google" id="ProtNLM"/>
    </source>
</evidence>
<feature type="domain" description="DM13" evidence="4">
    <location>
        <begin position="176"/>
        <end position="291"/>
    </location>
</feature>
<dbReference type="EMBL" id="CAEY01001369">
    <property type="status" value="NOT_ANNOTATED_CDS"/>
    <property type="molecule type" value="Genomic_DNA"/>
</dbReference>
<dbReference type="InterPro" id="IPR052126">
    <property type="entry name" value="Spindle_Org/Thrombomodulin"/>
</dbReference>
<name>T1K2Y6_TETUR</name>
<evidence type="ECO:0000259" key="4">
    <source>
        <dbReference type="PROSITE" id="PS51549"/>
    </source>
</evidence>
<keyword evidence="1" id="KW-0677">Repeat</keyword>
<dbReference type="Pfam" id="PF10517">
    <property type="entry name" value="DM13"/>
    <property type="match status" value="2"/>
</dbReference>
<dbReference type="InterPro" id="IPR057443">
    <property type="entry name" value="At5g54830-like"/>
</dbReference>
<dbReference type="PROSITE" id="PS50836">
    <property type="entry name" value="DOMON"/>
    <property type="match status" value="1"/>
</dbReference>
<dbReference type="InterPro" id="IPR045266">
    <property type="entry name" value="DOH_DOMON"/>
</dbReference>
<protein>
    <recommendedName>
        <fullName evidence="7">Protein Skeletor</fullName>
    </recommendedName>
</protein>
<sequence length="718" mass="80023">MVASNWCPETSIKPDYSTRSFLPQTVARLTICYLLVLIMFQILILLLLALLNFHSTYGQHHASHYYGKYLGSLSPNSVHSVKGKVYAVNETAIFIEDFSYDGAGPDAYFWAGSSPSPDINGFIIPDSLGRYAVLKGYSNQNVLLNLPKGRTLQSIRWISIWCRSFTADFGHIKIPANFDPPKPINLGPIKGLAHGVSASAVIIMDAKTLFIKNLYYDGAAPDAFFLVGTGNKPHPRGQKVPDETNSLEKLHGYSGADIWLRLPRGLTVMDIDWFGLYCITYREDFGNVRVPKNLNVPPDYVFLESKVEPFMSCLTIFPGLMQISWEVRDQEIFFQLEGKVEPNQYLAFGLSGSSERPEMIGADVAVTFYDTLTSSVQVVDYTLKHKSQCAPQSYSGACPDDLTLGGRQDLIMISGNYLNGYLKSIYKRNIITGDPNADQDILPDEYATIVAAIGPVNSRRQAAYHNIKYTRANDLPIRIAFNKIPLNRNCSSLNTDNVISSSIRSPIKSRAWKQEKIRDTNILRAQIGPAGGDRGYTAITGLQSWGIAWWVNGKLIPEIVVQRGKNYTFIVEGGNDPSNQAQYHPLYITDNREGGGGQDPSMLDTPGHRVFAGVSFNRGVPDPNPGAGRYCEWKHRSGIDRANEVDSVEEYKETLRLDCKPGSPAIFTWTPDDKTPDVVYYQCYTHRNLGWKILVSSSFKLTYSLNLIAILISLLLLL</sequence>
<evidence type="ECO:0000256" key="2">
    <source>
        <dbReference type="SAM" id="Phobius"/>
    </source>
</evidence>
<keyword evidence="2" id="KW-1133">Transmembrane helix</keyword>
<dbReference type="SMART" id="SM00664">
    <property type="entry name" value="DoH"/>
    <property type="match status" value="1"/>
</dbReference>
<feature type="domain" description="DM13" evidence="4">
    <location>
        <begin position="67"/>
        <end position="175"/>
    </location>
</feature>
<dbReference type="PROSITE" id="PS51549">
    <property type="entry name" value="DM13"/>
    <property type="match status" value="2"/>
</dbReference>
<feature type="transmembrane region" description="Helical" evidence="2">
    <location>
        <begin position="26"/>
        <end position="51"/>
    </location>
</feature>
<dbReference type="InterPro" id="IPR019545">
    <property type="entry name" value="DM13_domain"/>
</dbReference>
<reference evidence="6" key="1">
    <citation type="submission" date="2011-08" db="EMBL/GenBank/DDBJ databases">
        <authorList>
            <person name="Rombauts S."/>
        </authorList>
    </citation>
    <scope>NUCLEOTIDE SEQUENCE</scope>
    <source>
        <strain evidence="6">London</strain>
    </source>
</reference>
<dbReference type="InterPro" id="IPR005018">
    <property type="entry name" value="DOMON_domain"/>
</dbReference>
<dbReference type="SMART" id="SM00686">
    <property type="entry name" value="DM13"/>
    <property type="match status" value="2"/>
</dbReference>
<organism evidence="5 6">
    <name type="scientific">Tetranychus urticae</name>
    <name type="common">Two-spotted spider mite</name>
    <dbReference type="NCBI Taxonomy" id="32264"/>
    <lineage>
        <taxon>Eukaryota</taxon>
        <taxon>Metazoa</taxon>
        <taxon>Ecdysozoa</taxon>
        <taxon>Arthropoda</taxon>
        <taxon>Chelicerata</taxon>
        <taxon>Arachnida</taxon>
        <taxon>Acari</taxon>
        <taxon>Acariformes</taxon>
        <taxon>Trombidiformes</taxon>
        <taxon>Prostigmata</taxon>
        <taxon>Eleutherengona</taxon>
        <taxon>Raphignathae</taxon>
        <taxon>Tetranychoidea</taxon>
        <taxon>Tetranychidae</taxon>
        <taxon>Tetranychus</taxon>
    </lineage>
</organism>
<dbReference type="EnsemblMetazoa" id="tetur04g06750.1">
    <property type="protein sequence ID" value="tetur04g06750.1"/>
    <property type="gene ID" value="tetur04g06750"/>
</dbReference>
<evidence type="ECO:0000313" key="6">
    <source>
        <dbReference type="Proteomes" id="UP000015104"/>
    </source>
</evidence>
<dbReference type="AlphaFoldDB" id="T1K2Y6"/>
<keyword evidence="2" id="KW-0472">Membrane</keyword>
<evidence type="ECO:0000259" key="3">
    <source>
        <dbReference type="PROSITE" id="PS50836"/>
    </source>
</evidence>
<dbReference type="PANTHER" id="PTHR24036">
    <property type="entry name" value="SKELETOR-RELATED"/>
    <property type="match status" value="1"/>
</dbReference>
<dbReference type="PANTHER" id="PTHR24036:SF5">
    <property type="entry name" value="THROMBOMODULIN"/>
    <property type="match status" value="1"/>
</dbReference>
<evidence type="ECO:0000313" key="5">
    <source>
        <dbReference type="EnsemblMetazoa" id="tetur04g06750.1"/>
    </source>
</evidence>
<feature type="domain" description="DOMON" evidence="3">
    <location>
        <begin position="319"/>
        <end position="454"/>
    </location>
</feature>